<reference evidence="3 4" key="1">
    <citation type="submission" date="2020-10" db="EMBL/GenBank/DDBJ databases">
        <title>Streptomyces ferrugineus complate genome analysis.</title>
        <authorList>
            <person name="Anwar N."/>
        </authorList>
    </citation>
    <scope>NUCLEOTIDE SEQUENCE [LARGE SCALE GENOMIC DNA]</scope>
    <source>
        <strain evidence="3 4">CCTCC AA2014009</strain>
    </source>
</reference>
<keyword evidence="2" id="KW-1133">Transmembrane helix</keyword>
<sequence length="127" mass="13301">MVFVLCAVMHGVAEETHASASVPAASSALNSGGEPHGSHGPHGPHTPHGPHETEGCVADAFVRTAAQSTEELSLDLMAVALAEALAVAVLVALSVALGRPLLRHQLRRRHSARSGRVALVRTSRWRI</sequence>
<evidence type="ECO:0000313" key="4">
    <source>
        <dbReference type="Proteomes" id="UP000594205"/>
    </source>
</evidence>
<accession>A0A7M2SZA8</accession>
<gene>
    <name evidence="3" type="ORF">IM697_20045</name>
</gene>
<feature type="region of interest" description="Disordered" evidence="1">
    <location>
        <begin position="22"/>
        <end position="53"/>
    </location>
</feature>
<dbReference type="AlphaFoldDB" id="A0A7M2SZA8"/>
<keyword evidence="4" id="KW-1185">Reference proteome</keyword>
<dbReference type="KEGG" id="sfeu:IM697_20045"/>
<feature type="transmembrane region" description="Helical" evidence="2">
    <location>
        <begin position="76"/>
        <end position="98"/>
    </location>
</feature>
<evidence type="ECO:0000313" key="3">
    <source>
        <dbReference type="EMBL" id="QOV41209.1"/>
    </source>
</evidence>
<name>A0A7M2SZA8_9ACTN</name>
<evidence type="ECO:0000256" key="2">
    <source>
        <dbReference type="SAM" id="Phobius"/>
    </source>
</evidence>
<keyword evidence="2" id="KW-0472">Membrane</keyword>
<protein>
    <submittedName>
        <fullName evidence="3">Uncharacterized protein</fullName>
    </submittedName>
</protein>
<dbReference type="Proteomes" id="UP000594205">
    <property type="component" value="Chromosome"/>
</dbReference>
<organism evidence="3 4">
    <name type="scientific">Streptomyces ferrugineus</name>
    <dbReference type="NCBI Taxonomy" id="1413221"/>
    <lineage>
        <taxon>Bacteria</taxon>
        <taxon>Bacillati</taxon>
        <taxon>Actinomycetota</taxon>
        <taxon>Actinomycetes</taxon>
        <taxon>Kitasatosporales</taxon>
        <taxon>Streptomycetaceae</taxon>
        <taxon>Streptomyces</taxon>
    </lineage>
</organism>
<evidence type="ECO:0000256" key="1">
    <source>
        <dbReference type="SAM" id="MobiDB-lite"/>
    </source>
</evidence>
<proteinExistence type="predicted"/>
<feature type="compositionally biased region" description="Low complexity" evidence="1">
    <location>
        <begin position="22"/>
        <end position="33"/>
    </location>
</feature>
<dbReference type="EMBL" id="CP063373">
    <property type="protein sequence ID" value="QOV41209.1"/>
    <property type="molecule type" value="Genomic_DNA"/>
</dbReference>
<keyword evidence="2" id="KW-0812">Transmembrane</keyword>